<dbReference type="SMART" id="SM00862">
    <property type="entry name" value="Trans_reg_C"/>
    <property type="match status" value="1"/>
</dbReference>
<evidence type="ECO:0000256" key="2">
    <source>
        <dbReference type="ARBA" id="ARBA00023125"/>
    </source>
</evidence>
<reference evidence="7" key="1">
    <citation type="submission" date="2020-10" db="EMBL/GenBank/DDBJ databases">
        <title>Taxonomic study of unclassified bacteria belonging to the class Ktedonobacteria.</title>
        <authorList>
            <person name="Yabe S."/>
            <person name="Wang C.M."/>
            <person name="Zheng Y."/>
            <person name="Sakai Y."/>
            <person name="Cavaletti L."/>
            <person name="Monciardini P."/>
            <person name="Donadio S."/>
        </authorList>
    </citation>
    <scope>NUCLEOTIDE SEQUENCE</scope>
    <source>
        <strain evidence="7">SOSP1-1</strain>
    </source>
</reference>
<dbReference type="PANTHER" id="PTHR35807:SF2">
    <property type="entry name" value="TRANSCRIPTIONAL ACTIVATOR DOMAIN"/>
    <property type="match status" value="1"/>
</dbReference>
<dbReference type="Gene3D" id="1.25.40.10">
    <property type="entry name" value="Tetratricopeptide repeat domain"/>
    <property type="match status" value="3"/>
</dbReference>
<dbReference type="InterPro" id="IPR027417">
    <property type="entry name" value="P-loop_NTPase"/>
</dbReference>
<dbReference type="SUPFAM" id="SSF46894">
    <property type="entry name" value="C-terminal effector domain of the bipartite response regulators"/>
    <property type="match status" value="1"/>
</dbReference>
<dbReference type="InterPro" id="IPR019734">
    <property type="entry name" value="TPR_rpt"/>
</dbReference>
<accession>A0A8J3I710</accession>
<name>A0A8J3I710_9CHLR</name>
<dbReference type="InterPro" id="IPR011990">
    <property type="entry name" value="TPR-like_helical_dom_sf"/>
</dbReference>
<dbReference type="SMART" id="SM00028">
    <property type="entry name" value="TPR"/>
    <property type="match status" value="9"/>
</dbReference>
<proteinExistence type="inferred from homology"/>
<dbReference type="PROSITE" id="PS50005">
    <property type="entry name" value="TPR"/>
    <property type="match status" value="1"/>
</dbReference>
<evidence type="ECO:0008006" key="9">
    <source>
        <dbReference type="Google" id="ProtNLM"/>
    </source>
</evidence>
<feature type="region of interest" description="Disordered" evidence="4">
    <location>
        <begin position="842"/>
        <end position="866"/>
    </location>
</feature>
<dbReference type="InterPro" id="IPR005158">
    <property type="entry name" value="BTAD"/>
</dbReference>
<evidence type="ECO:0000259" key="5">
    <source>
        <dbReference type="SMART" id="SM00862"/>
    </source>
</evidence>
<dbReference type="SMART" id="SM01043">
    <property type="entry name" value="BTAD"/>
    <property type="match status" value="1"/>
</dbReference>
<organism evidence="7 8">
    <name type="scientific">Ktedonospora formicarum</name>
    <dbReference type="NCBI Taxonomy" id="2778364"/>
    <lineage>
        <taxon>Bacteria</taxon>
        <taxon>Bacillati</taxon>
        <taxon>Chloroflexota</taxon>
        <taxon>Ktedonobacteria</taxon>
        <taxon>Ktedonobacterales</taxon>
        <taxon>Ktedonobacteraceae</taxon>
        <taxon>Ktedonospora</taxon>
    </lineage>
</organism>
<gene>
    <name evidence="7" type="ORF">KSX_61780</name>
</gene>
<dbReference type="InterPro" id="IPR059106">
    <property type="entry name" value="WHD_MalT"/>
</dbReference>
<feature type="repeat" description="TPR" evidence="3">
    <location>
        <begin position="651"/>
        <end position="684"/>
    </location>
</feature>
<dbReference type="Pfam" id="PF03704">
    <property type="entry name" value="BTAD"/>
    <property type="match status" value="1"/>
</dbReference>
<protein>
    <recommendedName>
        <fullName evidence="9">Bacterial transcriptional activator domain-containing protein</fullName>
    </recommendedName>
</protein>
<dbReference type="GO" id="GO:0006355">
    <property type="term" value="P:regulation of DNA-templated transcription"/>
    <property type="evidence" value="ECO:0007669"/>
    <property type="project" value="InterPro"/>
</dbReference>
<dbReference type="GO" id="GO:0000160">
    <property type="term" value="P:phosphorelay signal transduction system"/>
    <property type="evidence" value="ECO:0007669"/>
    <property type="project" value="InterPro"/>
</dbReference>
<dbReference type="InterPro" id="IPR051677">
    <property type="entry name" value="AfsR-DnrI-RedD_regulator"/>
</dbReference>
<dbReference type="InterPro" id="IPR036388">
    <property type="entry name" value="WH-like_DNA-bd_sf"/>
</dbReference>
<keyword evidence="3" id="KW-0802">TPR repeat</keyword>
<dbReference type="InterPro" id="IPR001867">
    <property type="entry name" value="OmpR/PhoB-type_DNA-bd"/>
</dbReference>
<dbReference type="Proteomes" id="UP000612362">
    <property type="component" value="Unassembled WGS sequence"/>
</dbReference>
<sequence length="1133" mass="128228">MNDLLNQRKITCPPLTATHVHRDGLVQKLINALGESGMGTEKKVRLRPYKLVLLQAPAGYGKTTLLTDFAHQTTLPCCWYILDHTDADRMTFLTVLLASIRQCFPNFGSALDSLLNKNSLESRKTGYFERTVDAFASAIEAEIPERFALLLCNYQEINDLEEMNHLIGSLLKKLPPQCTIIIESRVIPALNFAWLLAKQMLFGVGVDQLRFTAQEIHQLAQLQGVEPLSDAEANQLALAFNGWVAGILLGTHLSHISQFQQNLMTSPFTDIPTHQAASEYLFSYVVNEVFQKHEDTYAFLKEVSILQEMHPATCAELLDIPPTEALHHLQYLEQQNLFVTHNGEGPNVVYICAPVLRKLFIEELRHETPERFFYLHQRAAELLSRAHNYKQAIYHALEAKVNDTAASLIVASSEQMMSQGNMETVARWIDAFPLFIMKRYPKLLLIRANIYLGQGNIYAALPLVESAESAIQTLMTHNSPLHNQNLPTLQAEASIMRSKILFRQREYSQSMDICQQVLTSLPVDEVRLRAEALTRLGVGHILLGDFASGIAHIQKALQLWGRHTIQREAASGHSVLARAYCLQGNFSLAEHHMSRAIACWEKLEEDEGKVDNLVRLGNIKVRQGAFEEAEPIFQQALTLARGPLHYLRGEAYVLDCLGIFYQRQERYEAALETTEEALALARQLRDQGLIYDALCDLAMIYLAMGDTATALILISEAEVQTTSGNSIGYEQALRDLIFGTIYLYQGYYSKAWPYLIESEATLRTVGLKQEHLRALLCLASYHILQGQTSDAIERLKAAARIITICEGYEQLARQEISRLPGLSKAFANPEFAREKALFHLSPDSQITTTDEEQNSIQEKQRPTQSAPLVTPAIETTGPITSSSSPTQSALTITAFGEPVVAINKEPITRWRMARAMELFFYLLDCGRPMRKEVIITALWPDVDEQTTRTFYSTIYYLRQALGGEAAIVAKGGTYMFRPEALYGKSVWYDVETFLDAQVQAKQALEEEDDDQAKASFTCMVELYRGDYVQPFYSDWSTIRRDELRRAYLDARQQLALLAWQVEELDESIIHWQHMLAIDEWLEEAHYGLMRCYARQGKRGLALRQYQRCKDALEQEFGAAPPANIQNLYQRLMG</sequence>
<dbReference type="AlphaFoldDB" id="A0A8J3I710"/>
<keyword evidence="8" id="KW-1185">Reference proteome</keyword>
<comment type="caution">
    <text evidence="7">The sequence shown here is derived from an EMBL/GenBank/DDBJ whole genome shotgun (WGS) entry which is preliminary data.</text>
</comment>
<feature type="domain" description="OmpR/PhoB-type" evidence="5">
    <location>
        <begin position="907"/>
        <end position="976"/>
    </location>
</feature>
<evidence type="ECO:0000256" key="4">
    <source>
        <dbReference type="SAM" id="MobiDB-lite"/>
    </source>
</evidence>
<dbReference type="SUPFAM" id="SSF52540">
    <property type="entry name" value="P-loop containing nucleoside triphosphate hydrolases"/>
    <property type="match status" value="1"/>
</dbReference>
<evidence type="ECO:0000256" key="3">
    <source>
        <dbReference type="PROSITE-ProRule" id="PRU00339"/>
    </source>
</evidence>
<dbReference type="Pfam" id="PF25873">
    <property type="entry name" value="WHD_MalT"/>
    <property type="match status" value="1"/>
</dbReference>
<dbReference type="InterPro" id="IPR016032">
    <property type="entry name" value="Sig_transdc_resp-reg_C-effctor"/>
</dbReference>
<evidence type="ECO:0000256" key="1">
    <source>
        <dbReference type="ARBA" id="ARBA00005820"/>
    </source>
</evidence>
<dbReference type="RefSeq" id="WP_220197228.1">
    <property type="nucleotide sequence ID" value="NZ_BNJF01000003.1"/>
</dbReference>
<dbReference type="EMBL" id="BNJF01000003">
    <property type="protein sequence ID" value="GHO48015.1"/>
    <property type="molecule type" value="Genomic_DNA"/>
</dbReference>
<feature type="domain" description="Bacterial transcriptional activator" evidence="6">
    <location>
        <begin position="988"/>
        <end position="1132"/>
    </location>
</feature>
<dbReference type="Gene3D" id="1.10.10.10">
    <property type="entry name" value="Winged helix-like DNA-binding domain superfamily/Winged helix DNA-binding domain"/>
    <property type="match status" value="1"/>
</dbReference>
<evidence type="ECO:0000313" key="8">
    <source>
        <dbReference type="Proteomes" id="UP000612362"/>
    </source>
</evidence>
<dbReference type="Gene3D" id="3.40.50.300">
    <property type="entry name" value="P-loop containing nucleotide triphosphate hydrolases"/>
    <property type="match status" value="1"/>
</dbReference>
<comment type="similarity">
    <text evidence="1">Belongs to the AfsR/DnrI/RedD regulatory family.</text>
</comment>
<keyword evidence="2" id="KW-0238">DNA-binding</keyword>
<dbReference type="SUPFAM" id="SSF48452">
    <property type="entry name" value="TPR-like"/>
    <property type="match status" value="3"/>
</dbReference>
<evidence type="ECO:0000313" key="7">
    <source>
        <dbReference type="EMBL" id="GHO48015.1"/>
    </source>
</evidence>
<evidence type="ECO:0000259" key="6">
    <source>
        <dbReference type="SMART" id="SM01043"/>
    </source>
</evidence>
<dbReference type="GO" id="GO:0003677">
    <property type="term" value="F:DNA binding"/>
    <property type="evidence" value="ECO:0007669"/>
    <property type="project" value="UniProtKB-KW"/>
</dbReference>
<dbReference type="Pfam" id="PF13424">
    <property type="entry name" value="TPR_12"/>
    <property type="match status" value="2"/>
</dbReference>
<dbReference type="PANTHER" id="PTHR35807">
    <property type="entry name" value="TRANSCRIPTIONAL REGULATOR REDD-RELATED"/>
    <property type="match status" value="1"/>
</dbReference>